<name>A0A5D4RC13_9BACI</name>
<dbReference type="RefSeq" id="WP_148975183.1">
    <property type="nucleotide sequence ID" value="NZ_VTER01000006.1"/>
</dbReference>
<reference evidence="2 3" key="1">
    <citation type="submission" date="2019-08" db="EMBL/GenBank/DDBJ databases">
        <title>Bacillus genomes from the desert of Cuatro Cienegas, Coahuila.</title>
        <authorList>
            <person name="Olmedo-Alvarez G."/>
        </authorList>
    </citation>
    <scope>NUCLEOTIDE SEQUENCE [LARGE SCALE GENOMIC DNA]</scope>
    <source>
        <strain evidence="2 3">CH446_14T</strain>
    </source>
</reference>
<dbReference type="PANTHER" id="PTHR42146:SF1">
    <property type="entry name" value="OLIGORIBONUCLEASE NRNB"/>
    <property type="match status" value="1"/>
</dbReference>
<evidence type="ECO:0000313" key="3">
    <source>
        <dbReference type="Proteomes" id="UP000322139"/>
    </source>
</evidence>
<accession>A0A5D4RC13</accession>
<feature type="domain" description="Oligoribonuclease NrnB C-terminal" evidence="1">
    <location>
        <begin position="327"/>
        <end position="394"/>
    </location>
</feature>
<proteinExistence type="predicted"/>
<dbReference type="AlphaFoldDB" id="A0A5D4RC13"/>
<dbReference type="Pfam" id="PF26386">
    <property type="entry name" value="NrnB_C"/>
    <property type="match status" value="1"/>
</dbReference>
<dbReference type="EMBL" id="VTER01000006">
    <property type="protein sequence ID" value="TYS47861.1"/>
    <property type="molecule type" value="Genomic_DNA"/>
</dbReference>
<protein>
    <submittedName>
        <fullName evidence="2">Oligoribonuclease</fullName>
    </submittedName>
</protein>
<dbReference type="InterPro" id="IPR038763">
    <property type="entry name" value="DHH_sf"/>
</dbReference>
<comment type="caution">
    <text evidence="2">The sequence shown here is derived from an EMBL/GenBank/DDBJ whole genome shotgun (WGS) entry which is preliminary data.</text>
</comment>
<dbReference type="PANTHER" id="PTHR42146">
    <property type="entry name" value="3',5'-CYCLIC-NUCLEOTIDE PHOSPHODIESTERASE"/>
    <property type="match status" value="1"/>
</dbReference>
<dbReference type="InterPro" id="IPR052968">
    <property type="entry name" value="Nucleotide_metab_enz"/>
</dbReference>
<gene>
    <name evidence="2" type="ORF">FZD51_13100</name>
</gene>
<evidence type="ECO:0000313" key="2">
    <source>
        <dbReference type="EMBL" id="TYS47861.1"/>
    </source>
</evidence>
<dbReference type="SUPFAM" id="SSF64182">
    <property type="entry name" value="DHH phosphoesterases"/>
    <property type="match status" value="1"/>
</dbReference>
<dbReference type="InterPro" id="IPR058608">
    <property type="entry name" value="NrnB_C"/>
</dbReference>
<dbReference type="Gene3D" id="3.10.310.30">
    <property type="match status" value="1"/>
</dbReference>
<dbReference type="Proteomes" id="UP000322139">
    <property type="component" value="Unassembled WGS sequence"/>
</dbReference>
<evidence type="ECO:0000259" key="1">
    <source>
        <dbReference type="Pfam" id="PF26386"/>
    </source>
</evidence>
<organism evidence="2 3">
    <name type="scientific">Bacillus infantis</name>
    <dbReference type="NCBI Taxonomy" id="324767"/>
    <lineage>
        <taxon>Bacteria</taxon>
        <taxon>Bacillati</taxon>
        <taxon>Bacillota</taxon>
        <taxon>Bacilli</taxon>
        <taxon>Bacillales</taxon>
        <taxon>Bacillaceae</taxon>
        <taxon>Bacillus</taxon>
    </lineage>
</organism>
<sequence>MYRLFTHNDLDGIGCGILAKLAYGDKAEVRYNSVSGLDIQISRHLDRLKNKEKKQDILLITDLSVNEENEQRLSQLQKEGGTVKLIDHHKSALHLNASSWASVTVEYDDGRLASATSLFFDYLINENHITPTEALQEFVELVRQYDTWEWDQNGNMKAKQLNDLFFLLSIEEFEEKMLDRLKDSASFEFDEFEKKLLEMEEGKIERYMRRKKREIVQAFIGDHCAGIVHAESYHSELGNELGKEFPHLDYIALLSIGGKRISYRTIHDHIDVSEIAGRFGGGGHAKASGSSMTEEAFSLFVKDVFSDEPIKGDAYKNEHNHKESGSGSLFENKKGDHFLIFKDNGSWRIDVNGRTAGEEYDSFTAAEHDLKRNHSAWLARDEIFIDYLKDFFLEAKLNSSKENRH</sequence>